<gene>
    <name evidence="2" type="ORF">GJJ30_16325</name>
</gene>
<organism evidence="2 3">
    <name type="scientific">Larkinella terrae</name>
    <dbReference type="NCBI Taxonomy" id="2025311"/>
    <lineage>
        <taxon>Bacteria</taxon>
        <taxon>Pseudomonadati</taxon>
        <taxon>Bacteroidota</taxon>
        <taxon>Cytophagia</taxon>
        <taxon>Cytophagales</taxon>
        <taxon>Spirosomataceae</taxon>
        <taxon>Larkinella</taxon>
    </lineage>
</organism>
<dbReference type="EMBL" id="WJXZ01000009">
    <property type="protein sequence ID" value="MRS62867.1"/>
    <property type="molecule type" value="Genomic_DNA"/>
</dbReference>
<dbReference type="GO" id="GO:0009231">
    <property type="term" value="P:riboflavin biosynthetic process"/>
    <property type="evidence" value="ECO:0007669"/>
    <property type="project" value="InterPro"/>
</dbReference>
<dbReference type="RefSeq" id="WP_154176230.1">
    <property type="nucleotide sequence ID" value="NZ_WJXZ01000009.1"/>
</dbReference>
<dbReference type="GO" id="GO:0008703">
    <property type="term" value="F:5-amino-6-(5-phosphoribosylamino)uracil reductase activity"/>
    <property type="evidence" value="ECO:0007669"/>
    <property type="project" value="InterPro"/>
</dbReference>
<dbReference type="OrthoDB" id="9804315at2"/>
<dbReference type="PANTHER" id="PTHR38011">
    <property type="entry name" value="DIHYDROFOLATE REDUCTASE FAMILY PROTEIN (AFU_ORTHOLOGUE AFUA_8G06820)"/>
    <property type="match status" value="1"/>
</dbReference>
<dbReference type="InterPro" id="IPR002734">
    <property type="entry name" value="RibDG_C"/>
</dbReference>
<name>A0A7K0EM03_9BACT</name>
<dbReference type="InterPro" id="IPR050765">
    <property type="entry name" value="Riboflavin_Biosynth_HTPR"/>
</dbReference>
<dbReference type="Proteomes" id="UP000441754">
    <property type="component" value="Unassembled WGS sequence"/>
</dbReference>
<reference evidence="2 3" key="1">
    <citation type="journal article" date="2018" name="Antonie Van Leeuwenhoek">
        <title>Larkinella terrae sp. nov., isolated from soil on Jeju Island, South Korea.</title>
        <authorList>
            <person name="Ten L.N."/>
            <person name="Jeon J."/>
            <person name="Park S.J."/>
            <person name="Park S."/>
            <person name="Lee S.Y."/>
            <person name="Kim M.K."/>
            <person name="Jung H.Y."/>
        </authorList>
    </citation>
    <scope>NUCLEOTIDE SEQUENCE [LARGE SCALE GENOMIC DNA]</scope>
    <source>
        <strain evidence="2 3">KCTC 52001</strain>
    </source>
</reference>
<evidence type="ECO:0000313" key="2">
    <source>
        <dbReference type="EMBL" id="MRS62867.1"/>
    </source>
</evidence>
<dbReference type="SUPFAM" id="SSF53597">
    <property type="entry name" value="Dihydrofolate reductase-like"/>
    <property type="match status" value="1"/>
</dbReference>
<accession>A0A7K0EM03</accession>
<feature type="domain" description="Bacterial bifunctional deaminase-reductase C-terminal" evidence="1">
    <location>
        <begin position="62"/>
        <end position="161"/>
    </location>
</feature>
<protein>
    <recommendedName>
        <fullName evidence="1">Bacterial bifunctional deaminase-reductase C-terminal domain-containing protein</fullName>
    </recommendedName>
</protein>
<evidence type="ECO:0000259" key="1">
    <source>
        <dbReference type="Pfam" id="PF01872"/>
    </source>
</evidence>
<dbReference type="InterPro" id="IPR024072">
    <property type="entry name" value="DHFR-like_dom_sf"/>
</dbReference>
<dbReference type="AlphaFoldDB" id="A0A7K0EM03"/>
<dbReference type="Gene3D" id="3.40.430.10">
    <property type="entry name" value="Dihydrofolate Reductase, subunit A"/>
    <property type="match status" value="1"/>
</dbReference>
<dbReference type="Pfam" id="PF01872">
    <property type="entry name" value="RibD_C"/>
    <property type="match status" value="1"/>
</dbReference>
<dbReference type="PANTHER" id="PTHR38011:SF11">
    <property type="entry name" value="2,5-DIAMINO-6-RIBOSYLAMINO-4(3H)-PYRIMIDINONE 5'-PHOSPHATE REDUCTASE"/>
    <property type="match status" value="1"/>
</dbReference>
<proteinExistence type="predicted"/>
<comment type="caution">
    <text evidence="2">The sequence shown here is derived from an EMBL/GenBank/DDBJ whole genome shotgun (WGS) entry which is preliminary data.</text>
</comment>
<sequence>MKISVYIAVSTNGFISNSRNVPDWLSEEYGQGLYAICQQGNAVIMGKTTYDILAPDYLPLKEQGTTVVLTTDQQAKTANSTVVFTQVTPAEIVRMLTDRGHTEAVIIGGAMTMSNFFEAGLVDEIYFVFEPVLFGNGLSLLKGVETDFKLNLLDIKKINNNSVQLHYSVQK</sequence>
<evidence type="ECO:0000313" key="3">
    <source>
        <dbReference type="Proteomes" id="UP000441754"/>
    </source>
</evidence>
<keyword evidence="3" id="KW-1185">Reference proteome</keyword>